<protein>
    <submittedName>
        <fullName evidence="1">Uncharacterized protein</fullName>
    </submittedName>
</protein>
<evidence type="ECO:0000313" key="1">
    <source>
        <dbReference type="EMBL" id="KAJ1364521.1"/>
    </source>
</evidence>
<gene>
    <name evidence="1" type="ORF">KIN20_024642</name>
</gene>
<sequence>MAASAIMAVRKISHNRDGILSKVAQRKRKEMEVRFFKQNVSCHSDARDLKILNM</sequence>
<name>A0AAD5N7S9_PARTN</name>
<dbReference type="AlphaFoldDB" id="A0AAD5N7S9"/>
<proteinExistence type="predicted"/>
<dbReference type="EMBL" id="JAHQIW010004999">
    <property type="protein sequence ID" value="KAJ1364521.1"/>
    <property type="molecule type" value="Genomic_DNA"/>
</dbReference>
<comment type="caution">
    <text evidence="1">The sequence shown here is derived from an EMBL/GenBank/DDBJ whole genome shotgun (WGS) entry which is preliminary data.</text>
</comment>
<keyword evidence="2" id="KW-1185">Reference proteome</keyword>
<accession>A0AAD5N7S9</accession>
<dbReference type="Proteomes" id="UP001196413">
    <property type="component" value="Unassembled WGS sequence"/>
</dbReference>
<evidence type="ECO:0000313" key="2">
    <source>
        <dbReference type="Proteomes" id="UP001196413"/>
    </source>
</evidence>
<reference evidence="1" key="1">
    <citation type="submission" date="2021-06" db="EMBL/GenBank/DDBJ databases">
        <title>Parelaphostrongylus tenuis whole genome reference sequence.</title>
        <authorList>
            <person name="Garwood T.J."/>
            <person name="Larsen P.A."/>
            <person name="Fountain-Jones N.M."/>
            <person name="Garbe J.R."/>
            <person name="Macchietto M.G."/>
            <person name="Kania S.A."/>
            <person name="Gerhold R.W."/>
            <person name="Richards J.E."/>
            <person name="Wolf T.M."/>
        </authorList>
    </citation>
    <scope>NUCLEOTIDE SEQUENCE</scope>
    <source>
        <strain evidence="1">MNPRO001-30</strain>
        <tissue evidence="1">Meninges</tissue>
    </source>
</reference>
<organism evidence="1 2">
    <name type="scientific">Parelaphostrongylus tenuis</name>
    <name type="common">Meningeal worm</name>
    <dbReference type="NCBI Taxonomy" id="148309"/>
    <lineage>
        <taxon>Eukaryota</taxon>
        <taxon>Metazoa</taxon>
        <taxon>Ecdysozoa</taxon>
        <taxon>Nematoda</taxon>
        <taxon>Chromadorea</taxon>
        <taxon>Rhabditida</taxon>
        <taxon>Rhabditina</taxon>
        <taxon>Rhabditomorpha</taxon>
        <taxon>Strongyloidea</taxon>
        <taxon>Metastrongylidae</taxon>
        <taxon>Parelaphostrongylus</taxon>
    </lineage>
</organism>